<reference evidence="3" key="1">
    <citation type="submission" date="2022-10" db="EMBL/GenBank/DDBJ databases">
        <title>YIM 151497 complete genome.</title>
        <authorList>
            <person name="Chen X."/>
        </authorList>
    </citation>
    <scope>NUCLEOTIDE SEQUENCE</scope>
    <source>
        <strain evidence="3">YIM 151497</strain>
    </source>
</reference>
<feature type="chain" id="PRO_5047312537" evidence="1">
    <location>
        <begin position="22"/>
        <end position="294"/>
    </location>
</feature>
<dbReference type="SUPFAM" id="SSF53474">
    <property type="entry name" value="alpha/beta-Hydrolases"/>
    <property type="match status" value="1"/>
</dbReference>
<keyword evidence="4" id="KW-1185">Reference proteome</keyword>
<keyword evidence="1" id="KW-0732">Signal</keyword>
<evidence type="ECO:0000313" key="3">
    <source>
        <dbReference type="EMBL" id="UYQ73379.1"/>
    </source>
</evidence>
<name>A0ABY6ISK3_9HYPH</name>
<proteinExistence type="predicted"/>
<dbReference type="PANTHER" id="PTHR46331:SF2">
    <property type="entry name" value="VALACYCLOVIR HYDROLASE"/>
    <property type="match status" value="1"/>
</dbReference>
<dbReference type="EMBL" id="CP107716">
    <property type="protein sequence ID" value="UYQ73379.1"/>
    <property type="molecule type" value="Genomic_DNA"/>
</dbReference>
<dbReference type="Gene3D" id="3.40.50.1820">
    <property type="entry name" value="alpha/beta hydrolase"/>
    <property type="match status" value="1"/>
</dbReference>
<organism evidence="3 4">
    <name type="scientific">Pelagibacterium flavum</name>
    <dbReference type="NCBI Taxonomy" id="2984530"/>
    <lineage>
        <taxon>Bacteria</taxon>
        <taxon>Pseudomonadati</taxon>
        <taxon>Pseudomonadota</taxon>
        <taxon>Alphaproteobacteria</taxon>
        <taxon>Hyphomicrobiales</taxon>
        <taxon>Devosiaceae</taxon>
        <taxon>Pelagibacterium</taxon>
    </lineage>
</organism>
<protein>
    <submittedName>
        <fullName evidence="3">Alpha/beta hydrolase</fullName>
    </submittedName>
</protein>
<evidence type="ECO:0000313" key="4">
    <source>
        <dbReference type="Proteomes" id="UP001163882"/>
    </source>
</evidence>
<sequence>MFKSFLAALFAAAALSTPSIAQTEGASAVSTSIYSDRVAVNGVELYYEVHGEGEPLVMLHGGVNPSDMFGAPLARMAETHKVYAIHLRGHGFSTDSDAPWSYEQMADDLAALLDELEIETVDIMGWSMGGGVALQTAIRHPDRVGKLVVISMSINNEGKFPEIQDQFEAMPAMAPQFAQQLSQSPLATLYPDVDWEAMFRKTGEMNQSGYDWTEDFAQITSPTLLIFADADMMYPEHMVEMYRLLGGGTRDAGIDGSLRPTPNQLAIIPDTTHYDLMLKGADVATDFAKAFLAK</sequence>
<gene>
    <name evidence="3" type="ORF">OF122_06350</name>
</gene>
<dbReference type="Pfam" id="PF00561">
    <property type="entry name" value="Abhydrolase_1"/>
    <property type="match status" value="1"/>
</dbReference>
<dbReference type="InterPro" id="IPR029058">
    <property type="entry name" value="AB_hydrolase_fold"/>
</dbReference>
<feature type="signal peptide" evidence="1">
    <location>
        <begin position="1"/>
        <end position="21"/>
    </location>
</feature>
<feature type="domain" description="AB hydrolase-1" evidence="2">
    <location>
        <begin position="55"/>
        <end position="189"/>
    </location>
</feature>
<keyword evidence="3" id="KW-0378">Hydrolase</keyword>
<dbReference type="InterPro" id="IPR000073">
    <property type="entry name" value="AB_hydrolase_1"/>
</dbReference>
<dbReference type="PANTHER" id="PTHR46331">
    <property type="entry name" value="VALACYCLOVIR HYDROLASE"/>
    <property type="match status" value="1"/>
</dbReference>
<evidence type="ECO:0000259" key="2">
    <source>
        <dbReference type="Pfam" id="PF00561"/>
    </source>
</evidence>
<dbReference type="Proteomes" id="UP001163882">
    <property type="component" value="Chromosome"/>
</dbReference>
<dbReference type="RefSeq" id="WP_264226965.1">
    <property type="nucleotide sequence ID" value="NZ_CP107716.1"/>
</dbReference>
<dbReference type="GO" id="GO:0016787">
    <property type="term" value="F:hydrolase activity"/>
    <property type="evidence" value="ECO:0007669"/>
    <property type="project" value="UniProtKB-KW"/>
</dbReference>
<evidence type="ECO:0000256" key="1">
    <source>
        <dbReference type="SAM" id="SignalP"/>
    </source>
</evidence>
<dbReference type="PRINTS" id="PR00111">
    <property type="entry name" value="ABHYDROLASE"/>
</dbReference>
<accession>A0ABY6ISK3</accession>